<dbReference type="GO" id="GO:0004065">
    <property type="term" value="F:arylsulfatase activity"/>
    <property type="evidence" value="ECO:0007669"/>
    <property type="project" value="TreeGrafter"/>
</dbReference>
<feature type="chain" id="PRO_5016274382" evidence="7">
    <location>
        <begin position="22"/>
        <end position="484"/>
    </location>
</feature>
<dbReference type="RefSeq" id="WP_112782627.1">
    <property type="nucleotide sequence ID" value="NZ_CP030041.1"/>
</dbReference>
<dbReference type="Pfam" id="PF00884">
    <property type="entry name" value="Sulfatase"/>
    <property type="match status" value="1"/>
</dbReference>
<dbReference type="Proteomes" id="UP000248688">
    <property type="component" value="Chromosome"/>
</dbReference>
<feature type="signal peptide" evidence="7">
    <location>
        <begin position="1"/>
        <end position="21"/>
    </location>
</feature>
<dbReference type="KEGG" id="est:DN752_03115"/>
<sequence>MKNYIIVIVLLMVGSSCSKQSATTEETGASDSLPNIVLIHVDDLGWTDVGAFGSDFYDTPHIDALAREGLRFTNSYAAAAICSPTRAAMMTGKYPSRTGITDWIRARFQGGIIPPDGQNPQGYDENGDKPLKTPKNYLYMPLSEVTIAELLKDRGYKTAHIGKWHLGPDEYFPEHQGFDVNIGGCDLGQPPSYFDPYKPFNGNEEYIIPNLAPRKEGEYLTDREGDELVGFIQENKDKPFFVQWASYTVHTPLMGKADLVSDYESKEPGDQQNPVYAAMVKSLDENVGKVVATLDSLGISGNTLVIFTSDNGGLMGNPSHLITNNTPLRSQKGYPYEGGIRVPTIMRWPGKIPQGKETASPMITMDIIPTILNYVDGEVAEDNWDGVNLLEMINHPGKTYSRDLFWHFPHYRGVDVVPYSIIRSGDFKLIHYYDGTEDELYDLSADLSEKYNLIAERNELADELKQKLTVWLEKTDAKMPVEKQ</sequence>
<evidence type="ECO:0000256" key="4">
    <source>
        <dbReference type="ARBA" id="ARBA00022729"/>
    </source>
</evidence>
<keyword evidence="10" id="KW-1185">Reference proteome</keyword>
<evidence type="ECO:0000313" key="9">
    <source>
        <dbReference type="EMBL" id="AWW29211.1"/>
    </source>
</evidence>
<dbReference type="InterPro" id="IPR024607">
    <property type="entry name" value="Sulfatase_CS"/>
</dbReference>
<dbReference type="OrthoDB" id="9764377at2"/>
<dbReference type="PROSITE" id="PS00149">
    <property type="entry name" value="SULFATASE_2"/>
    <property type="match status" value="1"/>
</dbReference>
<evidence type="ECO:0000256" key="1">
    <source>
        <dbReference type="ARBA" id="ARBA00001913"/>
    </source>
</evidence>
<evidence type="ECO:0000256" key="3">
    <source>
        <dbReference type="ARBA" id="ARBA00022723"/>
    </source>
</evidence>
<evidence type="ECO:0000259" key="8">
    <source>
        <dbReference type="Pfam" id="PF00884"/>
    </source>
</evidence>
<keyword evidence="4 7" id="KW-0732">Signal</keyword>
<gene>
    <name evidence="9" type="ORF">DN752_03115</name>
</gene>
<proteinExistence type="inferred from homology"/>
<accession>A0A2Z4IDS4</accession>
<evidence type="ECO:0000313" key="10">
    <source>
        <dbReference type="Proteomes" id="UP000248688"/>
    </source>
</evidence>
<feature type="domain" description="Sulfatase N-terminal" evidence="8">
    <location>
        <begin position="34"/>
        <end position="375"/>
    </location>
</feature>
<comment type="cofactor">
    <cofactor evidence="1">
        <name>Ca(2+)</name>
        <dbReference type="ChEBI" id="CHEBI:29108"/>
    </cofactor>
</comment>
<dbReference type="PANTHER" id="PTHR42693:SF42">
    <property type="entry name" value="ARYLSULFATASE G"/>
    <property type="match status" value="1"/>
</dbReference>
<dbReference type="PANTHER" id="PTHR42693">
    <property type="entry name" value="ARYLSULFATASE FAMILY MEMBER"/>
    <property type="match status" value="1"/>
</dbReference>
<dbReference type="Gene3D" id="3.40.720.10">
    <property type="entry name" value="Alkaline Phosphatase, subunit A"/>
    <property type="match status" value="1"/>
</dbReference>
<evidence type="ECO:0000256" key="2">
    <source>
        <dbReference type="ARBA" id="ARBA00008779"/>
    </source>
</evidence>
<organism evidence="9 10">
    <name type="scientific">Echinicola strongylocentroti</name>
    <dbReference type="NCBI Taxonomy" id="1795355"/>
    <lineage>
        <taxon>Bacteria</taxon>
        <taxon>Pseudomonadati</taxon>
        <taxon>Bacteroidota</taxon>
        <taxon>Cytophagia</taxon>
        <taxon>Cytophagales</taxon>
        <taxon>Cyclobacteriaceae</taxon>
        <taxon>Echinicola</taxon>
    </lineage>
</organism>
<dbReference type="CDD" id="cd16144">
    <property type="entry name" value="ARS_like"/>
    <property type="match status" value="1"/>
</dbReference>
<dbReference type="InterPro" id="IPR017850">
    <property type="entry name" value="Alkaline_phosphatase_core_sf"/>
</dbReference>
<protein>
    <submittedName>
        <fullName evidence="9">Sulfatase</fullName>
    </submittedName>
</protein>
<dbReference type="InterPro" id="IPR050738">
    <property type="entry name" value="Sulfatase"/>
</dbReference>
<dbReference type="AlphaFoldDB" id="A0A2Z4IDS4"/>
<evidence type="ECO:0000256" key="7">
    <source>
        <dbReference type="SAM" id="SignalP"/>
    </source>
</evidence>
<keyword evidence="3" id="KW-0479">Metal-binding</keyword>
<comment type="similarity">
    <text evidence="2">Belongs to the sulfatase family.</text>
</comment>
<evidence type="ECO:0000256" key="6">
    <source>
        <dbReference type="ARBA" id="ARBA00022837"/>
    </source>
</evidence>
<dbReference type="InterPro" id="IPR000917">
    <property type="entry name" value="Sulfatase_N"/>
</dbReference>
<reference evidence="9 10" key="1">
    <citation type="submission" date="2018-06" db="EMBL/GenBank/DDBJ databases">
        <title>Echinicola strongylocentroti sp. nov., isolated from a sea urchin Strongylocentrotus intermedius.</title>
        <authorList>
            <person name="Bae S.S."/>
        </authorList>
    </citation>
    <scope>NUCLEOTIDE SEQUENCE [LARGE SCALE GENOMIC DNA]</scope>
    <source>
        <strain evidence="9 10">MEBiC08714</strain>
    </source>
</reference>
<dbReference type="GO" id="GO:0046872">
    <property type="term" value="F:metal ion binding"/>
    <property type="evidence" value="ECO:0007669"/>
    <property type="project" value="UniProtKB-KW"/>
</dbReference>
<dbReference type="SUPFAM" id="SSF53649">
    <property type="entry name" value="Alkaline phosphatase-like"/>
    <property type="match status" value="1"/>
</dbReference>
<keyword evidence="5" id="KW-0378">Hydrolase</keyword>
<dbReference type="Gene3D" id="3.30.1120.10">
    <property type="match status" value="1"/>
</dbReference>
<name>A0A2Z4IDS4_9BACT</name>
<evidence type="ECO:0000256" key="5">
    <source>
        <dbReference type="ARBA" id="ARBA00022801"/>
    </source>
</evidence>
<dbReference type="EMBL" id="CP030041">
    <property type="protein sequence ID" value="AWW29211.1"/>
    <property type="molecule type" value="Genomic_DNA"/>
</dbReference>
<keyword evidence="6" id="KW-0106">Calcium</keyword>
<dbReference type="PROSITE" id="PS51257">
    <property type="entry name" value="PROKAR_LIPOPROTEIN"/>
    <property type="match status" value="1"/>
</dbReference>
<dbReference type="PROSITE" id="PS00523">
    <property type="entry name" value="SULFATASE_1"/>
    <property type="match status" value="1"/>
</dbReference>